<dbReference type="InterPro" id="IPR036770">
    <property type="entry name" value="Ankyrin_rpt-contain_sf"/>
</dbReference>
<feature type="compositionally biased region" description="Basic and acidic residues" evidence="1">
    <location>
        <begin position="11"/>
        <end position="30"/>
    </location>
</feature>
<gene>
    <name evidence="4" type="ORF">OSB04_017613</name>
</gene>
<evidence type="ECO:0000259" key="3">
    <source>
        <dbReference type="Pfam" id="PF13962"/>
    </source>
</evidence>
<reference evidence="4" key="1">
    <citation type="submission" date="2023-03" db="EMBL/GenBank/DDBJ databases">
        <title>Chromosome-scale reference genome and RAD-based genetic map of yellow starthistle (Centaurea solstitialis) reveal putative structural variation and QTLs associated with invader traits.</title>
        <authorList>
            <person name="Reatini B."/>
            <person name="Cang F.A."/>
            <person name="Jiang Q."/>
            <person name="Mckibben M.T.W."/>
            <person name="Barker M.S."/>
            <person name="Rieseberg L.H."/>
            <person name="Dlugosch K.M."/>
        </authorList>
    </citation>
    <scope>NUCLEOTIDE SEQUENCE</scope>
    <source>
        <strain evidence="4">CAN-66</strain>
        <tissue evidence="4">Leaf</tissue>
    </source>
</reference>
<name>A0AA38TN71_9ASTR</name>
<comment type="caution">
    <text evidence="4">The sequence shown here is derived from an EMBL/GenBank/DDBJ whole genome shotgun (WGS) entry which is preliminary data.</text>
</comment>
<dbReference type="PANTHER" id="PTHR24177">
    <property type="entry name" value="CASKIN"/>
    <property type="match status" value="1"/>
</dbReference>
<dbReference type="SMART" id="SM00248">
    <property type="entry name" value="ANK"/>
    <property type="match status" value="4"/>
</dbReference>
<dbReference type="SUPFAM" id="SSF48403">
    <property type="entry name" value="Ankyrin repeat"/>
    <property type="match status" value="2"/>
</dbReference>
<sequence>MYPRENPIDANEEHRVDINGAEEQQRHGAEEGQSQGQGEGQDHGAGEGQGQGAEEEHGQEEGQGAEEGQRQSQGQGAGESQGEEQGQGQEQERVYTNLVDSRDQHYFDICVPLYEASLTGDWDAAKALLVPRPELVTYAIDLDYNTPLHIAAYAQETKETKYFVDELLKLMTPQQLELKNKFLSTAFCLAAGSGNIGMVKSMVSKNKDVVKILGYRGESPLYKSASQGRYETLKYLYKRFPNLDYGDFQRDDEKKVCLLKQCVEYGFFDVALEIVTNHPQLAKEGSVLGVLAKKTDAFKRDCTRCCDNDDDDAWRLLKVIWRDHIMRMTTPELMKILQGPSRILFGATEMGNTFFVMELIRAYPGLIWFKNKDNRTIFHVAAMHRHLGIFNILYEIGTRKNTIITCKDVNGNNMLHLIGMTSKKMRHETSGATLLMQRELLWFKEVEEMMLASHRESKNNNGETPYEIFSEQNKDVISQGVKWIRDCMVIATIIVTVAFAVAFTVPGGYNQESGGTSKVAGGHNQEAGIPIFVREHDFLVFVIANAISLSSASTSLLMFLSLLTSRHGQRDFIYSLPKKLMIGLIALFISVAAMMVTFSASFFMLYNKRLKWVPITIAVLASIPVLTFSVFQFQLLWDMICSMFCSRYLFNPKKHMLYKRKQSRF</sequence>
<evidence type="ECO:0000256" key="1">
    <source>
        <dbReference type="SAM" id="MobiDB-lite"/>
    </source>
</evidence>
<feature type="domain" description="PGG" evidence="3">
    <location>
        <begin position="485"/>
        <end position="604"/>
    </location>
</feature>
<feature type="region of interest" description="Disordered" evidence="1">
    <location>
        <begin position="1"/>
        <end position="91"/>
    </location>
</feature>
<keyword evidence="5" id="KW-1185">Reference proteome</keyword>
<keyword evidence="2" id="KW-0472">Membrane</keyword>
<dbReference type="InterPro" id="IPR002110">
    <property type="entry name" value="Ankyrin_rpt"/>
</dbReference>
<keyword evidence="2" id="KW-1133">Transmembrane helix</keyword>
<dbReference type="PANTHER" id="PTHR24177:SF443">
    <property type="entry name" value="PGG DOMAIN-CONTAINING PROTEIN"/>
    <property type="match status" value="1"/>
</dbReference>
<accession>A0AA38TN71</accession>
<feature type="transmembrane region" description="Helical" evidence="2">
    <location>
        <begin position="538"/>
        <end position="563"/>
    </location>
</feature>
<dbReference type="Pfam" id="PF13962">
    <property type="entry name" value="PGG"/>
    <property type="match status" value="1"/>
</dbReference>
<feature type="transmembrane region" description="Helical" evidence="2">
    <location>
        <begin position="612"/>
        <end position="637"/>
    </location>
</feature>
<feature type="transmembrane region" description="Helical" evidence="2">
    <location>
        <begin position="487"/>
        <end position="509"/>
    </location>
</feature>
<feature type="transmembrane region" description="Helical" evidence="2">
    <location>
        <begin position="584"/>
        <end position="606"/>
    </location>
</feature>
<keyword evidence="2" id="KW-0812">Transmembrane</keyword>
<dbReference type="GO" id="GO:0016020">
    <property type="term" value="C:membrane"/>
    <property type="evidence" value="ECO:0007669"/>
    <property type="project" value="TreeGrafter"/>
</dbReference>
<evidence type="ECO:0000256" key="2">
    <source>
        <dbReference type="SAM" id="Phobius"/>
    </source>
</evidence>
<dbReference type="Gene3D" id="1.25.40.20">
    <property type="entry name" value="Ankyrin repeat-containing domain"/>
    <property type="match status" value="2"/>
</dbReference>
<dbReference type="EMBL" id="JARYMX010000004">
    <property type="protein sequence ID" value="KAJ9553568.1"/>
    <property type="molecule type" value="Genomic_DNA"/>
</dbReference>
<proteinExistence type="predicted"/>
<dbReference type="AlphaFoldDB" id="A0AA38TN71"/>
<evidence type="ECO:0000313" key="4">
    <source>
        <dbReference type="EMBL" id="KAJ9553568.1"/>
    </source>
</evidence>
<dbReference type="Proteomes" id="UP001172457">
    <property type="component" value="Chromosome 4"/>
</dbReference>
<feature type="compositionally biased region" description="Low complexity" evidence="1">
    <location>
        <begin position="70"/>
        <end position="89"/>
    </location>
</feature>
<evidence type="ECO:0000313" key="5">
    <source>
        <dbReference type="Proteomes" id="UP001172457"/>
    </source>
</evidence>
<protein>
    <recommendedName>
        <fullName evidence="3">PGG domain-containing protein</fullName>
    </recommendedName>
</protein>
<dbReference type="InterPro" id="IPR026961">
    <property type="entry name" value="PGG_dom"/>
</dbReference>
<organism evidence="4 5">
    <name type="scientific">Centaurea solstitialis</name>
    <name type="common">yellow star-thistle</name>
    <dbReference type="NCBI Taxonomy" id="347529"/>
    <lineage>
        <taxon>Eukaryota</taxon>
        <taxon>Viridiplantae</taxon>
        <taxon>Streptophyta</taxon>
        <taxon>Embryophyta</taxon>
        <taxon>Tracheophyta</taxon>
        <taxon>Spermatophyta</taxon>
        <taxon>Magnoliopsida</taxon>
        <taxon>eudicotyledons</taxon>
        <taxon>Gunneridae</taxon>
        <taxon>Pentapetalae</taxon>
        <taxon>asterids</taxon>
        <taxon>campanulids</taxon>
        <taxon>Asterales</taxon>
        <taxon>Asteraceae</taxon>
        <taxon>Carduoideae</taxon>
        <taxon>Cardueae</taxon>
        <taxon>Centaureinae</taxon>
        <taxon>Centaurea</taxon>
    </lineage>
</organism>